<accession>A0A2B7WSX2</accession>
<feature type="compositionally biased region" description="Basic residues" evidence="1">
    <location>
        <begin position="203"/>
        <end position="227"/>
    </location>
</feature>
<evidence type="ECO:0000313" key="2">
    <source>
        <dbReference type="EMBL" id="PGG99688.1"/>
    </source>
</evidence>
<feature type="compositionally biased region" description="Polar residues" evidence="1">
    <location>
        <begin position="249"/>
        <end position="258"/>
    </location>
</feature>
<sequence>VISRVRDSLRLLEHLGTAEAAKLLNRVKNGEPDPPSFVFRSHDGSGPHKTTLLDESLPVELPLAASFDNYAIVDHVTMFDAPMNEPSLDTINPALLDMSEEYWDAMTSDAPRSNGGSSVMIGRNPPGLVAEDSSLFVSSADDIPRQQETPGGEKAPRDEDTDSLSSILEVYSGLRRAGGGDLVMGLPTPPSDPPPHATQVPKKTNRRRLKSKQSKVTKVTVARKKSGLKQSLTERTELKQPGSAGPRESSASTDSSPARNALCGLSDPGLQRTLEAGEGLIRDSLSEYQDSCIWQEESFWSEDGLSLCIATDSSAEERFCQVFRYVDTLVTRSSDHKLRLRISHTLLYLSFESLTQEKRSGIHSGRLENLDQHRATTLSTDYLLRRSYPDKWDSMDDQTRQTLRRHLHERKRQGSRCWRIAAVLGLGALLACGDTVARVIKNHSKYPLPKLDAVINYVVNAHPGVISLYHDFDALVRQILLGETLTTHPTRQMVDAGIHRAAATKLTLQQVEDNWHQIDPASVSQNLIKEFVSGTNKAAGTFTVERNGVRA</sequence>
<dbReference type="OrthoDB" id="4184601at2759"/>
<comment type="caution">
    <text evidence="2">The sequence shown here is derived from an EMBL/GenBank/DDBJ whole genome shotgun (WGS) entry which is preliminary data.</text>
</comment>
<gene>
    <name evidence="2" type="ORF">AJ80_09302</name>
</gene>
<reference evidence="2 3" key="1">
    <citation type="submission" date="2017-10" db="EMBL/GenBank/DDBJ databases">
        <title>Comparative genomics in systemic dimorphic fungi from Ajellomycetaceae.</title>
        <authorList>
            <person name="Munoz J.F."/>
            <person name="Mcewen J.G."/>
            <person name="Clay O.K."/>
            <person name="Cuomo C.A."/>
        </authorList>
    </citation>
    <scope>NUCLEOTIDE SEQUENCE [LARGE SCALE GENOMIC DNA]</scope>
    <source>
        <strain evidence="2 3">UAMH7299</strain>
    </source>
</reference>
<evidence type="ECO:0000256" key="1">
    <source>
        <dbReference type="SAM" id="MobiDB-lite"/>
    </source>
</evidence>
<name>A0A2B7WSX2_POLH7</name>
<feature type="region of interest" description="Disordered" evidence="1">
    <location>
        <begin position="141"/>
        <end position="163"/>
    </location>
</feature>
<keyword evidence="3" id="KW-1185">Reference proteome</keyword>
<protein>
    <submittedName>
        <fullName evidence="2">Uncharacterized protein</fullName>
    </submittedName>
</protein>
<proteinExistence type="predicted"/>
<dbReference type="Proteomes" id="UP000224634">
    <property type="component" value="Unassembled WGS sequence"/>
</dbReference>
<feature type="non-terminal residue" evidence="2">
    <location>
        <position position="1"/>
    </location>
</feature>
<organism evidence="2 3">
    <name type="scientific">Polytolypa hystricis (strain UAMH7299)</name>
    <dbReference type="NCBI Taxonomy" id="1447883"/>
    <lineage>
        <taxon>Eukaryota</taxon>
        <taxon>Fungi</taxon>
        <taxon>Dikarya</taxon>
        <taxon>Ascomycota</taxon>
        <taxon>Pezizomycotina</taxon>
        <taxon>Eurotiomycetes</taxon>
        <taxon>Eurotiomycetidae</taxon>
        <taxon>Onygenales</taxon>
        <taxon>Onygenales incertae sedis</taxon>
        <taxon>Polytolypa</taxon>
    </lineage>
</organism>
<feature type="region of interest" description="Disordered" evidence="1">
    <location>
        <begin position="179"/>
        <end position="268"/>
    </location>
</feature>
<evidence type="ECO:0000313" key="3">
    <source>
        <dbReference type="Proteomes" id="UP000224634"/>
    </source>
</evidence>
<dbReference type="EMBL" id="PDNA01000266">
    <property type="protein sequence ID" value="PGG99688.1"/>
    <property type="molecule type" value="Genomic_DNA"/>
</dbReference>
<dbReference type="AlphaFoldDB" id="A0A2B7WSX2"/>
<feature type="compositionally biased region" description="Pro residues" evidence="1">
    <location>
        <begin position="187"/>
        <end position="196"/>
    </location>
</feature>